<proteinExistence type="predicted"/>
<name>A0AAE1U343_9EUCA</name>
<feature type="domain" description="RNA polymerase Rpb1" evidence="4">
    <location>
        <begin position="187"/>
        <end position="327"/>
    </location>
</feature>
<dbReference type="EMBL" id="JAWZYT010002421">
    <property type="protein sequence ID" value="KAK4304460.1"/>
    <property type="molecule type" value="Genomic_DNA"/>
</dbReference>
<dbReference type="GO" id="GO:0003899">
    <property type="term" value="F:DNA-directed RNA polymerase activity"/>
    <property type="evidence" value="ECO:0007669"/>
    <property type="project" value="UniProtKB-EC"/>
</dbReference>
<gene>
    <name evidence="5" type="ORF">Pmani_023583</name>
</gene>
<dbReference type="SUPFAM" id="SSF64484">
    <property type="entry name" value="beta and beta-prime subunits of DNA dependent RNA-polymerase"/>
    <property type="match status" value="1"/>
</dbReference>
<dbReference type="AlphaFoldDB" id="A0AAE1U343"/>
<sequence length="346" mass="39102">MSERKTKKQLKRAWEWIRRKIKEDHAKYVKKINRTDGDSPPTPPQCDELQKIVKDIIPDLLLLPHKIFESSCVTQFLKNNEDDPQQNSEDCSINDGSLEETDDCSNHKSFSSNKVDHPVYKTSPIRLQHIRVRKPSTLLAASSKQLFGNKSQENYNYKSQSYSSSSLSEVEAGSCSSDTQDRYCQTSLKRKKRKGRKGTKRKVKIEKECTKKARVEPLKFKQQLTDKEVQVSQTGGSITNALGGIAAVLLKLSDGISKLSDGIQEMNNTLKEVRDKLVTIILEIPEKMSNHVLSVDQRHIMLLPDYMTSSAKFLGITRHGFANLKESTLKLTSVSLLTCFVVQDAA</sequence>
<dbReference type="Pfam" id="PF04998">
    <property type="entry name" value="RNA_pol_Rpb1_5"/>
    <property type="match status" value="1"/>
</dbReference>
<evidence type="ECO:0000313" key="6">
    <source>
        <dbReference type="Proteomes" id="UP001292094"/>
    </source>
</evidence>
<keyword evidence="6" id="KW-1185">Reference proteome</keyword>
<keyword evidence="2" id="KW-0175">Coiled coil</keyword>
<feature type="compositionally biased region" description="Polar residues" evidence="3">
    <location>
        <begin position="85"/>
        <end position="95"/>
    </location>
</feature>
<feature type="region of interest" description="Disordered" evidence="3">
    <location>
        <begin position="79"/>
        <end position="117"/>
    </location>
</feature>
<evidence type="ECO:0000256" key="1">
    <source>
        <dbReference type="ARBA" id="ARBA00012418"/>
    </source>
</evidence>
<dbReference type="EC" id="2.7.7.6" evidence="1"/>
<comment type="caution">
    <text evidence="5">The sequence shown here is derived from an EMBL/GenBank/DDBJ whole genome shotgun (WGS) entry which is preliminary data.</text>
</comment>
<dbReference type="GO" id="GO:0006351">
    <property type="term" value="P:DNA-templated transcription"/>
    <property type="evidence" value="ECO:0007669"/>
    <property type="project" value="InterPro"/>
</dbReference>
<dbReference type="GO" id="GO:0003677">
    <property type="term" value="F:DNA binding"/>
    <property type="evidence" value="ECO:0007669"/>
    <property type="project" value="InterPro"/>
</dbReference>
<reference evidence="5" key="1">
    <citation type="submission" date="2023-11" db="EMBL/GenBank/DDBJ databases">
        <title>Genome assemblies of two species of porcelain crab, Petrolisthes cinctipes and Petrolisthes manimaculis (Anomura: Porcellanidae).</title>
        <authorList>
            <person name="Angst P."/>
        </authorList>
    </citation>
    <scope>NUCLEOTIDE SEQUENCE</scope>
    <source>
        <strain evidence="5">PB745_02</strain>
        <tissue evidence="5">Gill</tissue>
    </source>
</reference>
<accession>A0AAE1U343</accession>
<feature type="coiled-coil region" evidence="2">
    <location>
        <begin position="256"/>
        <end position="283"/>
    </location>
</feature>
<evidence type="ECO:0000256" key="2">
    <source>
        <dbReference type="SAM" id="Coils"/>
    </source>
</evidence>
<evidence type="ECO:0000259" key="4">
    <source>
        <dbReference type="Pfam" id="PF04998"/>
    </source>
</evidence>
<evidence type="ECO:0000313" key="5">
    <source>
        <dbReference type="EMBL" id="KAK4304460.1"/>
    </source>
</evidence>
<protein>
    <recommendedName>
        <fullName evidence="1">DNA-directed RNA polymerase</fullName>
        <ecNumber evidence="1">2.7.7.6</ecNumber>
    </recommendedName>
</protein>
<evidence type="ECO:0000256" key="3">
    <source>
        <dbReference type="SAM" id="MobiDB-lite"/>
    </source>
</evidence>
<dbReference type="Proteomes" id="UP001292094">
    <property type="component" value="Unassembled WGS sequence"/>
</dbReference>
<dbReference type="InterPro" id="IPR007081">
    <property type="entry name" value="RNA_pol_Rpb1_5"/>
</dbReference>
<organism evidence="5 6">
    <name type="scientific">Petrolisthes manimaculis</name>
    <dbReference type="NCBI Taxonomy" id="1843537"/>
    <lineage>
        <taxon>Eukaryota</taxon>
        <taxon>Metazoa</taxon>
        <taxon>Ecdysozoa</taxon>
        <taxon>Arthropoda</taxon>
        <taxon>Crustacea</taxon>
        <taxon>Multicrustacea</taxon>
        <taxon>Malacostraca</taxon>
        <taxon>Eumalacostraca</taxon>
        <taxon>Eucarida</taxon>
        <taxon>Decapoda</taxon>
        <taxon>Pleocyemata</taxon>
        <taxon>Anomura</taxon>
        <taxon>Galatheoidea</taxon>
        <taxon>Porcellanidae</taxon>
        <taxon>Petrolisthes</taxon>
    </lineage>
</organism>